<evidence type="ECO:0000313" key="4">
    <source>
        <dbReference type="Proteomes" id="UP000266906"/>
    </source>
</evidence>
<feature type="domain" description="Insertion element IS150 protein InsJ-like helix-turn-helix" evidence="1">
    <location>
        <begin position="265"/>
        <end position="309"/>
    </location>
</feature>
<dbReference type="EMBL" id="RKQG01000001">
    <property type="protein sequence ID" value="RPE33691.1"/>
    <property type="molecule type" value="Genomic_DNA"/>
</dbReference>
<evidence type="ECO:0000313" key="5">
    <source>
        <dbReference type="Proteomes" id="UP000267408"/>
    </source>
</evidence>
<accession>A0A3N4RS17</accession>
<dbReference type="PANTHER" id="PTHR34293">
    <property type="entry name" value="HTH-TYPE TRANSCRIPTIONAL REGULATOR TRMBL2"/>
    <property type="match status" value="1"/>
</dbReference>
<evidence type="ECO:0000313" key="3">
    <source>
        <dbReference type="EMBL" id="RPE33691.1"/>
    </source>
</evidence>
<sequence length="332" mass="36432">MKAASGGLSFLSNDARALFRSALHGNGRLSITDFDETSQPALDELLTIGLLVPEIDDPNVVVAVDPQQLSEGLSDTWQRQALDLLTRAAALRADLQDLATVFHSPDQGGGSIEYVRGKVLINQRVQQTVASAKEEILAAQPGGPRPSEALSGIIERDLEALRQGIALRTIYHPSTRYHAPTRDYVSTINQAGGRFRTSDEPYTRLIVIDRRVAVIPVAEDLNLAAFIHDQAIVSYLVTEVFDRIWGRALDFNGTRVVPHEVVSGMRQAIIDLMLAGVNHRVIARRLGISERTLARHIAEMREEYGVESLFQLGYALARTHVEEPPEGAGGFD</sequence>
<evidence type="ECO:0000313" key="2">
    <source>
        <dbReference type="EMBL" id="ROR43319.1"/>
    </source>
</evidence>
<name>A0A3N4RS17_9ACTN</name>
<dbReference type="RefSeq" id="WP_162869962.1">
    <property type="nucleotide sequence ID" value="NZ_JBEYIY010000005.1"/>
</dbReference>
<dbReference type="GO" id="GO:0006355">
    <property type="term" value="P:regulation of DNA-templated transcription"/>
    <property type="evidence" value="ECO:0007669"/>
    <property type="project" value="InterPro"/>
</dbReference>
<dbReference type="InterPro" id="IPR036388">
    <property type="entry name" value="WH-like_DNA-bd_sf"/>
</dbReference>
<dbReference type="SUPFAM" id="SSF46894">
    <property type="entry name" value="C-terminal effector domain of the bipartite response regulators"/>
    <property type="match status" value="1"/>
</dbReference>
<proteinExistence type="predicted"/>
<dbReference type="AlphaFoldDB" id="A0A3N4RS17"/>
<dbReference type="Proteomes" id="UP000267408">
    <property type="component" value="Unassembled WGS sequence"/>
</dbReference>
<dbReference type="EMBL" id="RJVJ01000001">
    <property type="protein sequence ID" value="ROR43319.1"/>
    <property type="molecule type" value="Genomic_DNA"/>
</dbReference>
<gene>
    <name evidence="3" type="ORF">EDD38_1986</name>
    <name evidence="2" type="ORF">EDD39_1465</name>
</gene>
<dbReference type="PANTHER" id="PTHR34293:SF1">
    <property type="entry name" value="HTH-TYPE TRANSCRIPTIONAL REGULATOR TRMBL2"/>
    <property type="match status" value="1"/>
</dbReference>
<comment type="caution">
    <text evidence="3">The sequence shown here is derived from an EMBL/GenBank/DDBJ whole genome shotgun (WGS) entry which is preliminary data.</text>
</comment>
<accession>A0A8G1UHU7</accession>
<evidence type="ECO:0000259" key="1">
    <source>
        <dbReference type="Pfam" id="PF13518"/>
    </source>
</evidence>
<dbReference type="InterPro" id="IPR055247">
    <property type="entry name" value="InsJ-like_HTH"/>
</dbReference>
<protein>
    <submittedName>
        <fullName evidence="3">Sugar-specific transcriptional regulator TrmB</fullName>
    </submittedName>
</protein>
<keyword evidence="4" id="KW-1185">Reference proteome</keyword>
<reference evidence="4 5" key="1">
    <citation type="submission" date="2018-11" db="EMBL/GenBank/DDBJ databases">
        <title>Sequencing the genomes of 1000 actinobacteria strains.</title>
        <authorList>
            <person name="Klenk H.-P."/>
        </authorList>
    </citation>
    <scope>NUCLEOTIDE SEQUENCE [LARGE SCALE GENOMIC DNA]</scope>
    <source>
        <strain evidence="2 5">DSM 44780</strain>
        <strain evidence="3 4">DSM 44781</strain>
    </source>
</reference>
<dbReference type="Proteomes" id="UP000266906">
    <property type="component" value="Unassembled WGS sequence"/>
</dbReference>
<dbReference type="InterPro" id="IPR016032">
    <property type="entry name" value="Sig_transdc_resp-reg_C-effctor"/>
</dbReference>
<dbReference type="GO" id="GO:0003677">
    <property type="term" value="F:DNA binding"/>
    <property type="evidence" value="ECO:0007669"/>
    <property type="project" value="InterPro"/>
</dbReference>
<dbReference type="Gene3D" id="1.10.10.10">
    <property type="entry name" value="Winged helix-like DNA-binding domain superfamily/Winged helix DNA-binding domain"/>
    <property type="match status" value="1"/>
</dbReference>
<dbReference type="Pfam" id="PF13518">
    <property type="entry name" value="HTH_28"/>
    <property type="match status" value="1"/>
</dbReference>
<dbReference type="InterPro" id="IPR051797">
    <property type="entry name" value="TrmB-like"/>
</dbReference>
<organism evidence="3 4">
    <name type="scientific">Kitasatospora cineracea</name>
    <dbReference type="NCBI Taxonomy" id="88074"/>
    <lineage>
        <taxon>Bacteria</taxon>
        <taxon>Bacillati</taxon>
        <taxon>Actinomycetota</taxon>
        <taxon>Actinomycetes</taxon>
        <taxon>Kitasatosporales</taxon>
        <taxon>Streptomycetaceae</taxon>
        <taxon>Kitasatospora</taxon>
    </lineage>
</organism>